<evidence type="ECO:0000313" key="2">
    <source>
        <dbReference type="Proteomes" id="UP000770717"/>
    </source>
</evidence>
<dbReference type="EMBL" id="WNTK01092051">
    <property type="protein sequence ID" value="KAG9460267.1"/>
    <property type="molecule type" value="Genomic_DNA"/>
</dbReference>
<protein>
    <submittedName>
        <fullName evidence="1">Uncharacterized protein</fullName>
    </submittedName>
</protein>
<proteinExistence type="predicted"/>
<organism evidence="1 2">
    <name type="scientific">Eleutherodactylus coqui</name>
    <name type="common">Puerto Rican coqui</name>
    <dbReference type="NCBI Taxonomy" id="57060"/>
    <lineage>
        <taxon>Eukaryota</taxon>
        <taxon>Metazoa</taxon>
        <taxon>Chordata</taxon>
        <taxon>Craniata</taxon>
        <taxon>Vertebrata</taxon>
        <taxon>Euteleostomi</taxon>
        <taxon>Amphibia</taxon>
        <taxon>Batrachia</taxon>
        <taxon>Anura</taxon>
        <taxon>Neobatrachia</taxon>
        <taxon>Hyloidea</taxon>
        <taxon>Eleutherodactylidae</taxon>
        <taxon>Eleutherodactylinae</taxon>
        <taxon>Eleutherodactylus</taxon>
        <taxon>Eleutherodactylus</taxon>
    </lineage>
</organism>
<dbReference type="AlphaFoldDB" id="A0A8J6C1Q2"/>
<gene>
    <name evidence="1" type="ORF">GDO78_022991</name>
</gene>
<evidence type="ECO:0000313" key="1">
    <source>
        <dbReference type="EMBL" id="KAG9460267.1"/>
    </source>
</evidence>
<name>A0A8J6C1Q2_ELECQ</name>
<comment type="caution">
    <text evidence="1">The sequence shown here is derived from an EMBL/GenBank/DDBJ whole genome shotgun (WGS) entry which is preliminary data.</text>
</comment>
<dbReference type="Proteomes" id="UP000770717">
    <property type="component" value="Unassembled WGS sequence"/>
</dbReference>
<sequence>MMRPNYLVAIILRTMPEHQRLTNQGEVLHLLEMSCPPKVPYELHYNIKQFRPICSLHFHLPPPLHQQHPHLSSTIAMNMVHTNPVILMAICTPASRTASVFYLGIPS</sequence>
<keyword evidence="2" id="KW-1185">Reference proteome</keyword>
<accession>A0A8J6C1Q2</accession>
<reference evidence="1" key="1">
    <citation type="thesis" date="2020" institute="ProQuest LLC" country="789 East Eisenhower Parkway, Ann Arbor, MI, USA">
        <title>Comparative Genomics and Chromosome Evolution.</title>
        <authorList>
            <person name="Mudd A.B."/>
        </authorList>
    </citation>
    <scope>NUCLEOTIDE SEQUENCE</scope>
    <source>
        <strain evidence="1">HN-11 Male</strain>
        <tissue evidence="1">Kidney and liver</tissue>
    </source>
</reference>